<protein>
    <submittedName>
        <fullName evidence="2">Uncharacterized protein</fullName>
    </submittedName>
</protein>
<keyword evidence="1" id="KW-1133">Transmembrane helix</keyword>
<dbReference type="RefSeq" id="WP_166323852.1">
    <property type="nucleotide sequence ID" value="NZ_CP049916.1"/>
</dbReference>
<keyword evidence="3" id="KW-1185">Reference proteome</keyword>
<evidence type="ECO:0000313" key="2">
    <source>
        <dbReference type="EMBL" id="QIO08784.1"/>
    </source>
</evidence>
<evidence type="ECO:0000256" key="1">
    <source>
        <dbReference type="SAM" id="Phobius"/>
    </source>
</evidence>
<organism evidence="2 3">
    <name type="scientific">Acinetobacter lanii</name>
    <dbReference type="NCBI Taxonomy" id="2715163"/>
    <lineage>
        <taxon>Bacteria</taxon>
        <taxon>Pseudomonadati</taxon>
        <taxon>Pseudomonadota</taxon>
        <taxon>Gammaproteobacteria</taxon>
        <taxon>Moraxellales</taxon>
        <taxon>Moraxellaceae</taxon>
        <taxon>Acinetobacter</taxon>
    </lineage>
</organism>
<evidence type="ECO:0000313" key="3">
    <source>
        <dbReference type="Proteomes" id="UP000501939"/>
    </source>
</evidence>
<feature type="transmembrane region" description="Helical" evidence="1">
    <location>
        <begin position="71"/>
        <end position="89"/>
    </location>
</feature>
<reference evidence="2 3" key="1">
    <citation type="submission" date="2020-03" db="EMBL/GenBank/DDBJ databases">
        <authorList>
            <person name="Zhu W."/>
        </authorList>
    </citation>
    <scope>NUCLEOTIDE SEQUENCE [LARGE SCALE GENOMIC DNA]</scope>
    <source>
        <strain evidence="2 3">185</strain>
    </source>
</reference>
<proteinExistence type="predicted"/>
<feature type="transmembrane region" description="Helical" evidence="1">
    <location>
        <begin position="12"/>
        <end position="34"/>
    </location>
</feature>
<dbReference type="AlphaFoldDB" id="A0A6G8S3S7"/>
<gene>
    <name evidence="2" type="ORF">G8D99_06950</name>
</gene>
<feature type="transmembrane region" description="Helical" evidence="1">
    <location>
        <begin position="46"/>
        <end position="65"/>
    </location>
</feature>
<dbReference type="EMBL" id="CP049916">
    <property type="protein sequence ID" value="QIO08784.1"/>
    <property type="molecule type" value="Genomic_DNA"/>
</dbReference>
<keyword evidence="1" id="KW-0812">Transmembrane</keyword>
<name>A0A6G8S3S7_9GAMM</name>
<dbReference type="Proteomes" id="UP000501939">
    <property type="component" value="Chromosome"/>
</dbReference>
<accession>A0A6G8S3S7</accession>
<sequence length="101" mass="11623">MWSFNIQNLAYSYYDAAIHILAFIPLIAMPYAMLKYAPQHEYIATLIYMLAFKGLLILIMAQFNFGQFQISNLYSSLIFSAIAMLIYAFKHHPKLMADSVS</sequence>
<keyword evidence="1" id="KW-0472">Membrane</keyword>
<dbReference type="KEGG" id="alj:G8D99_06950"/>